<evidence type="ECO:0000256" key="10">
    <source>
        <dbReference type="ARBA" id="ARBA00023242"/>
    </source>
</evidence>
<comment type="similarity">
    <text evidence="3">Belongs to the nucleoporin GLFG family.</text>
</comment>
<dbReference type="Pfam" id="PF21240">
    <property type="entry name" value="Nup98_GLEBS"/>
    <property type="match status" value="1"/>
</dbReference>
<evidence type="ECO:0000256" key="7">
    <source>
        <dbReference type="ARBA" id="ARBA00022927"/>
    </source>
</evidence>
<keyword evidence="8" id="KW-0811">Translocation</keyword>
<evidence type="ECO:0000256" key="9">
    <source>
        <dbReference type="ARBA" id="ARBA00023132"/>
    </source>
</evidence>
<dbReference type="Pfam" id="PF13634">
    <property type="entry name" value="Nucleoporin_FG"/>
    <property type="match status" value="1"/>
</dbReference>
<keyword evidence="12" id="KW-1185">Reference proteome</keyword>
<evidence type="ECO:0000256" key="8">
    <source>
        <dbReference type="ARBA" id="ARBA00023010"/>
    </source>
</evidence>
<dbReference type="InterPro" id="IPR037665">
    <property type="entry name" value="Nucleoporin_S59-like"/>
</dbReference>
<dbReference type="Gene3D" id="1.10.10.2360">
    <property type="match status" value="1"/>
</dbReference>
<evidence type="ECO:0000256" key="2">
    <source>
        <dbReference type="ARBA" id="ARBA00004620"/>
    </source>
</evidence>
<evidence type="ECO:0000256" key="6">
    <source>
        <dbReference type="ARBA" id="ARBA00022816"/>
    </source>
</evidence>
<dbReference type="GO" id="GO:0051028">
    <property type="term" value="P:mRNA transport"/>
    <property type="evidence" value="ECO:0007669"/>
    <property type="project" value="UniProtKB-KW"/>
</dbReference>
<evidence type="ECO:0000256" key="5">
    <source>
        <dbReference type="ARBA" id="ARBA00022448"/>
    </source>
</evidence>
<organism evidence="11 12">
    <name type="scientific">Gnathostoma spinigerum</name>
    <dbReference type="NCBI Taxonomy" id="75299"/>
    <lineage>
        <taxon>Eukaryota</taxon>
        <taxon>Metazoa</taxon>
        <taxon>Ecdysozoa</taxon>
        <taxon>Nematoda</taxon>
        <taxon>Chromadorea</taxon>
        <taxon>Rhabditida</taxon>
        <taxon>Spirurina</taxon>
        <taxon>Gnathostomatomorpha</taxon>
        <taxon>Gnathostomatoidea</taxon>
        <taxon>Gnathostomatidae</taxon>
        <taxon>Gnathostoma</taxon>
    </lineage>
</organism>
<sequence>MFGKSPFGSNTTNSAFGGTSSLFGSTPNNSAFGVQTTQSGGLFGQKSLFGSTTNTQSTSLFGNVPTSSTSASLFGQSKPLFGSSTTSQPSAFGSSGTSLFGKPQNTQSGGLFGSTFASSVQTGTTIKFEPPTATDTMLRNGANQNINTKHMCISAMKQYEGKSLEVGITVGLVLIKQ</sequence>
<accession>A0ABD6EE38</accession>
<dbReference type="EMBL" id="JBGFUD010001018">
    <property type="protein sequence ID" value="MFH4975619.1"/>
    <property type="molecule type" value="Genomic_DNA"/>
</dbReference>
<evidence type="ECO:0000256" key="4">
    <source>
        <dbReference type="ARBA" id="ARBA00013472"/>
    </source>
</evidence>
<dbReference type="GO" id="GO:0005643">
    <property type="term" value="C:nuclear pore"/>
    <property type="evidence" value="ECO:0007669"/>
    <property type="project" value="UniProtKB-SubCell"/>
</dbReference>
<protein>
    <recommendedName>
        <fullName evidence="4">Nuclear pore complex protein Nup98-Nup96</fullName>
    </recommendedName>
</protein>
<comment type="caution">
    <text evidence="11">The sequence shown here is derived from an EMBL/GenBank/DDBJ whole genome shotgun (WGS) entry which is preliminary data.</text>
</comment>
<evidence type="ECO:0000313" key="11">
    <source>
        <dbReference type="EMBL" id="MFH4975619.1"/>
    </source>
</evidence>
<name>A0ABD6EE38_9BILA</name>
<evidence type="ECO:0000256" key="3">
    <source>
        <dbReference type="ARBA" id="ARBA00008926"/>
    </source>
</evidence>
<gene>
    <name evidence="11" type="ORF">AB6A40_002328</name>
</gene>
<keyword evidence="9" id="KW-0906">Nuclear pore complex</keyword>
<evidence type="ECO:0000256" key="1">
    <source>
        <dbReference type="ARBA" id="ARBA00004567"/>
    </source>
</evidence>
<reference evidence="11 12" key="1">
    <citation type="submission" date="2024-08" db="EMBL/GenBank/DDBJ databases">
        <title>Gnathostoma spinigerum genome.</title>
        <authorList>
            <person name="Gonzalez-Bertolin B."/>
            <person name="Monzon S."/>
            <person name="Zaballos A."/>
            <person name="Jimenez P."/>
            <person name="Dekumyoy P."/>
            <person name="Varona S."/>
            <person name="Cuesta I."/>
            <person name="Sumanam S."/>
            <person name="Adisakwattana P."/>
            <person name="Gasser R.B."/>
            <person name="Hernandez-Gonzalez A."/>
            <person name="Young N.D."/>
            <person name="Perteguer M.J."/>
        </authorList>
    </citation>
    <scope>NUCLEOTIDE SEQUENCE [LARGE SCALE GENOMIC DNA]</scope>
    <source>
        <strain evidence="11">AL3</strain>
        <tissue evidence="11">Liver</tissue>
    </source>
</reference>
<dbReference type="FunFam" id="1.10.10.2360:FF:000001">
    <property type="entry name" value="Nuclear pore complex protein Nup98-Nup96"/>
    <property type="match status" value="1"/>
</dbReference>
<dbReference type="PANTHER" id="PTHR23198:SF6">
    <property type="entry name" value="NUCLEAR PORE COMPLEX PROTEIN NUP98-NUP96"/>
    <property type="match status" value="1"/>
</dbReference>
<keyword evidence="6" id="KW-0509">mRNA transport</keyword>
<dbReference type="AlphaFoldDB" id="A0ABD6EE38"/>
<dbReference type="GO" id="GO:0031965">
    <property type="term" value="C:nuclear membrane"/>
    <property type="evidence" value="ECO:0007669"/>
    <property type="project" value="UniProtKB-SubCell"/>
</dbReference>
<dbReference type="Proteomes" id="UP001608902">
    <property type="component" value="Unassembled WGS sequence"/>
</dbReference>
<dbReference type="InterPro" id="IPR025574">
    <property type="entry name" value="Nucleoporin_FG_rpt"/>
</dbReference>
<keyword evidence="5" id="KW-0813">Transport</keyword>
<evidence type="ECO:0000313" key="12">
    <source>
        <dbReference type="Proteomes" id="UP001608902"/>
    </source>
</evidence>
<dbReference type="GO" id="GO:0006606">
    <property type="term" value="P:protein import into nucleus"/>
    <property type="evidence" value="ECO:0007669"/>
    <property type="project" value="UniProtKB-ARBA"/>
</dbReference>
<proteinExistence type="inferred from homology"/>
<dbReference type="PANTHER" id="PTHR23198">
    <property type="entry name" value="NUCLEOPORIN"/>
    <property type="match status" value="1"/>
</dbReference>
<comment type="subcellular location">
    <subcellularLocation>
        <location evidence="2">Nucleus membrane</location>
        <topology evidence="2">Peripheral membrane protein</topology>
        <orientation evidence="2">Nucleoplasmic side</orientation>
    </subcellularLocation>
    <subcellularLocation>
        <location evidence="1">Nucleus</location>
        <location evidence="1">Nuclear pore complex</location>
    </subcellularLocation>
</comment>
<keyword evidence="10" id="KW-0539">Nucleus</keyword>
<keyword evidence="7" id="KW-0653">Protein transport</keyword>